<evidence type="ECO:0000313" key="2">
    <source>
        <dbReference type="EMBL" id="PON62156.1"/>
    </source>
</evidence>
<name>A0A2P5CMA7_PARAD</name>
<feature type="compositionally biased region" description="Basic and acidic residues" evidence="1">
    <location>
        <begin position="46"/>
        <end position="59"/>
    </location>
</feature>
<feature type="non-terminal residue" evidence="2">
    <location>
        <position position="73"/>
    </location>
</feature>
<dbReference type="AlphaFoldDB" id="A0A2P5CMA7"/>
<proteinExistence type="predicted"/>
<accession>A0A2P5CMA7</accession>
<protein>
    <submittedName>
        <fullName evidence="2">Uncharacterized protein</fullName>
    </submittedName>
</protein>
<keyword evidence="3" id="KW-1185">Reference proteome</keyword>
<reference evidence="3" key="1">
    <citation type="submission" date="2016-06" db="EMBL/GenBank/DDBJ databases">
        <title>Parallel loss of symbiosis genes in relatives of nitrogen-fixing non-legume Parasponia.</title>
        <authorList>
            <person name="Van Velzen R."/>
            <person name="Holmer R."/>
            <person name="Bu F."/>
            <person name="Rutten L."/>
            <person name="Van Zeijl A."/>
            <person name="Liu W."/>
            <person name="Santuari L."/>
            <person name="Cao Q."/>
            <person name="Sharma T."/>
            <person name="Shen D."/>
            <person name="Roswanjaya Y."/>
            <person name="Wardhani T."/>
            <person name="Kalhor M.S."/>
            <person name="Jansen J."/>
            <person name="Van den Hoogen J."/>
            <person name="Gungor B."/>
            <person name="Hartog M."/>
            <person name="Hontelez J."/>
            <person name="Verver J."/>
            <person name="Yang W.-C."/>
            <person name="Schijlen E."/>
            <person name="Repin R."/>
            <person name="Schilthuizen M."/>
            <person name="Schranz E."/>
            <person name="Heidstra R."/>
            <person name="Miyata K."/>
            <person name="Fedorova E."/>
            <person name="Kohlen W."/>
            <person name="Bisseling T."/>
            <person name="Smit S."/>
            <person name="Geurts R."/>
        </authorList>
    </citation>
    <scope>NUCLEOTIDE SEQUENCE [LARGE SCALE GENOMIC DNA]</scope>
    <source>
        <strain evidence="3">cv. WU1-14</strain>
    </source>
</reference>
<dbReference type="Proteomes" id="UP000237105">
    <property type="component" value="Unassembled WGS sequence"/>
</dbReference>
<gene>
    <name evidence="2" type="ORF">PanWU01x14_140060</name>
</gene>
<dbReference type="OrthoDB" id="1740536at2759"/>
<feature type="region of interest" description="Disordered" evidence="1">
    <location>
        <begin position="46"/>
        <end position="73"/>
    </location>
</feature>
<sequence>MKNRNRYYHFHKDFGHDIVHCHNLYAQVMLAIHAGRLKQYVKIDEDQPRQDTAKAEKGKQAQASRSGEQTLRI</sequence>
<evidence type="ECO:0000313" key="3">
    <source>
        <dbReference type="Proteomes" id="UP000237105"/>
    </source>
</evidence>
<comment type="caution">
    <text evidence="2">The sequence shown here is derived from an EMBL/GenBank/DDBJ whole genome shotgun (WGS) entry which is preliminary data.</text>
</comment>
<dbReference type="EMBL" id="JXTB01000115">
    <property type="protein sequence ID" value="PON62156.1"/>
    <property type="molecule type" value="Genomic_DNA"/>
</dbReference>
<feature type="compositionally biased region" description="Polar residues" evidence="1">
    <location>
        <begin position="61"/>
        <end position="73"/>
    </location>
</feature>
<organism evidence="2 3">
    <name type="scientific">Parasponia andersonii</name>
    <name type="common">Sponia andersonii</name>
    <dbReference type="NCBI Taxonomy" id="3476"/>
    <lineage>
        <taxon>Eukaryota</taxon>
        <taxon>Viridiplantae</taxon>
        <taxon>Streptophyta</taxon>
        <taxon>Embryophyta</taxon>
        <taxon>Tracheophyta</taxon>
        <taxon>Spermatophyta</taxon>
        <taxon>Magnoliopsida</taxon>
        <taxon>eudicotyledons</taxon>
        <taxon>Gunneridae</taxon>
        <taxon>Pentapetalae</taxon>
        <taxon>rosids</taxon>
        <taxon>fabids</taxon>
        <taxon>Rosales</taxon>
        <taxon>Cannabaceae</taxon>
        <taxon>Parasponia</taxon>
    </lineage>
</organism>
<evidence type="ECO:0000256" key="1">
    <source>
        <dbReference type="SAM" id="MobiDB-lite"/>
    </source>
</evidence>